<protein>
    <submittedName>
        <fullName evidence="1">Heterokaryon incompatibility protein-domain-containing protein</fullName>
    </submittedName>
</protein>
<comment type="caution">
    <text evidence="1">The sequence shown here is derived from an EMBL/GenBank/DDBJ whole genome shotgun (WGS) entry which is preliminary data.</text>
</comment>
<accession>A0ACC0CUX5</accession>
<dbReference type="Proteomes" id="UP001497680">
    <property type="component" value="Unassembled WGS sequence"/>
</dbReference>
<reference evidence="1 2" key="1">
    <citation type="journal article" date="2022" name="New Phytol.">
        <title>Ecological generalism drives hyperdiversity of secondary metabolite gene clusters in xylarialean endophytes.</title>
        <authorList>
            <person name="Franco M.E.E."/>
            <person name="Wisecaver J.H."/>
            <person name="Arnold A.E."/>
            <person name="Ju Y.M."/>
            <person name="Slot J.C."/>
            <person name="Ahrendt S."/>
            <person name="Moore L.P."/>
            <person name="Eastman K.E."/>
            <person name="Scott K."/>
            <person name="Konkel Z."/>
            <person name="Mondo S.J."/>
            <person name="Kuo A."/>
            <person name="Hayes R.D."/>
            <person name="Haridas S."/>
            <person name="Andreopoulos B."/>
            <person name="Riley R."/>
            <person name="LaButti K."/>
            <person name="Pangilinan J."/>
            <person name="Lipzen A."/>
            <person name="Amirebrahimi M."/>
            <person name="Yan J."/>
            <person name="Adam C."/>
            <person name="Keymanesh K."/>
            <person name="Ng V."/>
            <person name="Louie K."/>
            <person name="Northen T."/>
            <person name="Drula E."/>
            <person name="Henrissat B."/>
            <person name="Hsieh H.M."/>
            <person name="Youens-Clark K."/>
            <person name="Lutzoni F."/>
            <person name="Miadlikowska J."/>
            <person name="Eastwood D.C."/>
            <person name="Hamelin R.C."/>
            <person name="Grigoriev I.V."/>
            <person name="U'Ren J.M."/>
        </authorList>
    </citation>
    <scope>NUCLEOTIDE SEQUENCE [LARGE SCALE GENOMIC DNA]</scope>
    <source>
        <strain evidence="1 2">ER1909</strain>
    </source>
</reference>
<dbReference type="EMBL" id="MU394341">
    <property type="protein sequence ID" value="KAI6084194.1"/>
    <property type="molecule type" value="Genomic_DNA"/>
</dbReference>
<name>A0ACC0CUX5_9PEZI</name>
<proteinExistence type="predicted"/>
<evidence type="ECO:0000313" key="2">
    <source>
        <dbReference type="Proteomes" id="UP001497680"/>
    </source>
</evidence>
<evidence type="ECO:0000313" key="1">
    <source>
        <dbReference type="EMBL" id="KAI6084194.1"/>
    </source>
</evidence>
<organism evidence="1 2">
    <name type="scientific">Hypoxylon rubiginosum</name>
    <dbReference type="NCBI Taxonomy" id="110542"/>
    <lineage>
        <taxon>Eukaryota</taxon>
        <taxon>Fungi</taxon>
        <taxon>Dikarya</taxon>
        <taxon>Ascomycota</taxon>
        <taxon>Pezizomycotina</taxon>
        <taxon>Sordariomycetes</taxon>
        <taxon>Xylariomycetidae</taxon>
        <taxon>Xylariales</taxon>
        <taxon>Hypoxylaceae</taxon>
        <taxon>Hypoxylon</taxon>
    </lineage>
</organism>
<sequence>MVSLSQHIGKIRRQYLIIPGKKQELCKMCRAVDWAGFRSESDMWLLNNAVMVMDIRKSISELQTSSCTMCQSLACIIPPDLDAIGCTVWAMLLTDTENSNCIALCVRAGGPDYHHGYEPCNYSPDPGYLCMFEPKYHQLQFYPRVISADTIDFSIFKNLIEQCHERHGSTCETSDHRTVPGLRVMSCRTKQVIEAPEDCQYLALSYVWGSSPRSSTSADEIAFPAVVEDSIKVTLALGYEYLWVDKYCIPSQEDVKHELLARMGQIYSKAFVTIISAAGEDENYGLPGCGTVSRSSQHQATLKGLTIIHIPSLKATGLGATKWASRGWTYQECILSRRRLIFTHEQVIYVCDKSYAPECMNFPPNQKLYRPSDIKYMIYNPHRNGVDGLTKMISEYTRRQLSYEEDSLNAFVGILERYKTDGIHHIWGLPIDTYGDGSLALTWIHPNATSTRRAAFPSWSWTGWAGPVECNIRHGHGKDYQIFVRLPSGTLESFSDFRNFDELETAHRHGGAQELEFIGLVFTMSFKPMRTGDSDYYFWERYHLPQKGNFPECMRGEASAPGVVAFFEITPDRSVGIRPHFDTKFEPGDRLHGLVLGYLGDDMNFRRNILIVKEMGGYFERVGVILLDFVICQVHQNFVKEPLWVQKAGLKYIHLK</sequence>
<gene>
    <name evidence="1" type="ORF">F4821DRAFT_178529</name>
</gene>
<keyword evidence="2" id="KW-1185">Reference proteome</keyword>